<protein>
    <submittedName>
        <fullName evidence="1">Uncharacterized protein</fullName>
    </submittedName>
</protein>
<sequence length="785" mass="86782">MNHLEFPESDTLHQQTEVSQRLQAALITVAIAAIAFYGFPYLAYETTIKRTMYEFGISLIPTQFVNSLQRSAATIAGRSVAGSQNKSTAIQHIYEGSGVSSVVSRARSLSGFDKLVPKALESSFSGLGNWDNSCYQNSVLQGLASLSAFKAFVERSCFMFERAGVEGGTHKALDVFLNQLQEAVDTRRTLWPPSILKSMNTWQQQDAQEYLSKIMDAVDRESAKYHHIVARRVAPGFASLRVQSSEEHQNEGAVLQREKDETLRRIVEALLPRNPLDGTLSQILRCQKCGYSEGLSLMPFNCLTLNLGLGGHCYLEDLLNAYTDPELIEGVECDECTRIANGEVTDSERSSTSQAGDVLTSDSAAKGQPKALSTKAKQILFGRLPQDLVIHVNRSIFDDWGNQRKNTSLINFPIVLEIVNDWVASIGEPASGRHGSYELKCTVTHSGRHDNGHYIAYGKRGKEWYSFNDEVVTKLSQEQVLERGNVFLLFYELIDQEPILNVDVPEQVDTKSPSSSAEEQDEAGTESQSEVLAERVGSSNNYAYIVSDEETKEGVIIDPANPEEAGPPLQDAIKSKGLKLKSIVNTHHHWDHSGGNSKILSQLPEKVPVVGGKDCQAVSETPADRSKFSIGKNIEVTALYTPCHTQDSICWFMEDKSKDERAVFTGDTLFIGGCGKFFEGTPEEMHVALNKTLASLPDDTKVFPGHEYTKSNVKFLIKVAPSDSAVQKLQKLAEDNKETQGLSTIGEEKKHNLFMRVDSDEMRKATGKQDPSEVMGALREMKNNS</sequence>
<reference evidence="1" key="1">
    <citation type="submission" date="2022-10" db="EMBL/GenBank/DDBJ databases">
        <title>Culturing micro-colonial fungi from biological soil crusts in the Mojave desert and describing Neophaeococcomyces mojavensis, and introducing the new genera and species Taxawa tesnikishii.</title>
        <authorList>
            <person name="Kurbessoian T."/>
            <person name="Stajich J.E."/>
        </authorList>
    </citation>
    <scope>NUCLEOTIDE SEQUENCE</scope>
    <source>
        <strain evidence="1">JES_112</strain>
    </source>
</reference>
<name>A0ACC3A0T1_9EURO</name>
<accession>A0ACC3A0T1</accession>
<dbReference type="Proteomes" id="UP001172386">
    <property type="component" value="Unassembled WGS sequence"/>
</dbReference>
<keyword evidence="2" id="KW-1185">Reference proteome</keyword>
<proteinExistence type="predicted"/>
<dbReference type="EMBL" id="JAPDRQ010000144">
    <property type="protein sequence ID" value="KAJ9653707.1"/>
    <property type="molecule type" value="Genomic_DNA"/>
</dbReference>
<evidence type="ECO:0000313" key="2">
    <source>
        <dbReference type="Proteomes" id="UP001172386"/>
    </source>
</evidence>
<organism evidence="1 2">
    <name type="scientific">Neophaeococcomyces mojaviensis</name>
    <dbReference type="NCBI Taxonomy" id="3383035"/>
    <lineage>
        <taxon>Eukaryota</taxon>
        <taxon>Fungi</taxon>
        <taxon>Dikarya</taxon>
        <taxon>Ascomycota</taxon>
        <taxon>Pezizomycotina</taxon>
        <taxon>Eurotiomycetes</taxon>
        <taxon>Chaetothyriomycetidae</taxon>
        <taxon>Chaetothyriales</taxon>
        <taxon>Chaetothyriales incertae sedis</taxon>
        <taxon>Neophaeococcomyces</taxon>
    </lineage>
</organism>
<comment type="caution">
    <text evidence="1">The sequence shown here is derived from an EMBL/GenBank/DDBJ whole genome shotgun (WGS) entry which is preliminary data.</text>
</comment>
<evidence type="ECO:0000313" key="1">
    <source>
        <dbReference type="EMBL" id="KAJ9653707.1"/>
    </source>
</evidence>
<gene>
    <name evidence="1" type="ORF">H2198_007164</name>
</gene>